<evidence type="ECO:0000256" key="2">
    <source>
        <dbReference type="SAM" id="SignalP"/>
    </source>
</evidence>
<sequence length="333" mass="36521">MNRKSIVMCTLMMSLPVAADSLHLVDPEYRSAAPSLKIDINSTEDIKKLSAGNKPVTQNKGIQITISGRAGNAINLFEFASENINIKTESLPLIYFIHGGGYITGSTQDFAETLTELADKHRAKVVGVDYRLATEAPFPADVNDAYDGLVYLYHHAKDLHINSEKIIVMGESAGGGLAARMLLMLRDTKEVPVSGQILIYPMLDSRTGTPASPYNNPFAGEFVWTAKSNQFGWRMLLGSQNIPESQRGYFSPALAQDLKGLPPAFIVTGALDLFADEDITYAQRLIHAGVNTELHVLPGLFHAFEYINPNSHQAVKYKELRYSAISRMLDSAG</sequence>
<dbReference type="Gene3D" id="3.40.50.1820">
    <property type="entry name" value="alpha/beta hydrolase"/>
    <property type="match status" value="1"/>
</dbReference>
<dbReference type="InterPro" id="IPR029058">
    <property type="entry name" value="AB_hydrolase_fold"/>
</dbReference>
<dbReference type="Proteomes" id="UP000316142">
    <property type="component" value="Unassembled WGS sequence"/>
</dbReference>
<evidence type="ECO:0000256" key="1">
    <source>
        <dbReference type="ARBA" id="ARBA00022801"/>
    </source>
</evidence>
<dbReference type="PANTHER" id="PTHR48081:SF8">
    <property type="entry name" value="ALPHA_BETA HYDROLASE FOLD-3 DOMAIN-CONTAINING PROTEIN-RELATED"/>
    <property type="match status" value="1"/>
</dbReference>
<protein>
    <submittedName>
        <fullName evidence="4">Alpha/beta hydrolase</fullName>
    </submittedName>
</protein>
<evidence type="ECO:0000313" key="4">
    <source>
        <dbReference type="EMBL" id="TPV23645.1"/>
    </source>
</evidence>
<organism evidence="4 5">
    <name type="scientific">Pantoea anthophila</name>
    <dbReference type="NCBI Taxonomy" id="470931"/>
    <lineage>
        <taxon>Bacteria</taxon>
        <taxon>Pseudomonadati</taxon>
        <taxon>Pseudomonadota</taxon>
        <taxon>Gammaproteobacteria</taxon>
        <taxon>Enterobacterales</taxon>
        <taxon>Erwiniaceae</taxon>
        <taxon>Pantoea</taxon>
    </lineage>
</organism>
<comment type="caution">
    <text evidence="4">The sequence shown here is derived from an EMBL/GenBank/DDBJ whole genome shotgun (WGS) entry which is preliminary data.</text>
</comment>
<evidence type="ECO:0000313" key="5">
    <source>
        <dbReference type="Proteomes" id="UP000316142"/>
    </source>
</evidence>
<keyword evidence="1 4" id="KW-0378">Hydrolase</keyword>
<dbReference type="PANTHER" id="PTHR48081">
    <property type="entry name" value="AB HYDROLASE SUPERFAMILY PROTEIN C4A8.06C"/>
    <property type="match status" value="1"/>
</dbReference>
<dbReference type="InterPro" id="IPR050300">
    <property type="entry name" value="GDXG_lipolytic_enzyme"/>
</dbReference>
<dbReference type="EMBL" id="VHIZ01000051">
    <property type="protein sequence ID" value="TPV23645.1"/>
    <property type="molecule type" value="Genomic_DNA"/>
</dbReference>
<gene>
    <name evidence="4" type="ORF">FJW00_14905</name>
</gene>
<reference evidence="4 5" key="1">
    <citation type="submission" date="2019-06" db="EMBL/GenBank/DDBJ databases">
        <title>Taxogenomics and systematics of the genus Pantoea.</title>
        <authorList>
            <person name="Tambong J.T."/>
        </authorList>
    </citation>
    <scope>NUCLEOTIDE SEQUENCE [LARGE SCALE GENOMIC DNA]</scope>
    <source>
        <strain evidence="4 5">LMG 2558</strain>
    </source>
</reference>
<evidence type="ECO:0000259" key="3">
    <source>
        <dbReference type="Pfam" id="PF07859"/>
    </source>
</evidence>
<dbReference type="InterPro" id="IPR013094">
    <property type="entry name" value="AB_hydrolase_3"/>
</dbReference>
<feature type="chain" id="PRO_5045896190" evidence="2">
    <location>
        <begin position="20"/>
        <end position="333"/>
    </location>
</feature>
<keyword evidence="2" id="KW-0732">Signal</keyword>
<dbReference type="Pfam" id="PF07859">
    <property type="entry name" value="Abhydrolase_3"/>
    <property type="match status" value="1"/>
</dbReference>
<accession>A0ABY2Z5I7</accession>
<dbReference type="GO" id="GO:0016787">
    <property type="term" value="F:hydrolase activity"/>
    <property type="evidence" value="ECO:0007669"/>
    <property type="project" value="UniProtKB-KW"/>
</dbReference>
<dbReference type="SUPFAM" id="SSF53474">
    <property type="entry name" value="alpha/beta-Hydrolases"/>
    <property type="match status" value="1"/>
</dbReference>
<dbReference type="RefSeq" id="WP_140924684.1">
    <property type="nucleotide sequence ID" value="NZ_VHIZ01000051.1"/>
</dbReference>
<feature type="signal peptide" evidence="2">
    <location>
        <begin position="1"/>
        <end position="19"/>
    </location>
</feature>
<feature type="domain" description="Alpha/beta hydrolase fold-3" evidence="3">
    <location>
        <begin position="95"/>
        <end position="304"/>
    </location>
</feature>
<keyword evidence="5" id="KW-1185">Reference proteome</keyword>
<name>A0ABY2Z5I7_9GAMM</name>
<proteinExistence type="predicted"/>